<dbReference type="RefSeq" id="WP_012062972.1">
    <property type="nucleotide sequence ID" value="NC_009633.1"/>
</dbReference>
<gene>
    <name evidence="2" type="ordered locus">Amet_1762</name>
</gene>
<keyword evidence="1" id="KW-0472">Membrane</keyword>
<protein>
    <recommendedName>
        <fullName evidence="4">Selenocysteine lyase</fullName>
    </recommendedName>
</protein>
<feature type="transmembrane region" description="Helical" evidence="1">
    <location>
        <begin position="6"/>
        <end position="24"/>
    </location>
</feature>
<accession>A6TP16</accession>
<dbReference type="KEGG" id="amt:Amet_1762"/>
<keyword evidence="1" id="KW-1133">Transmembrane helix</keyword>
<dbReference type="HOGENOM" id="CLU_177520_0_0_9"/>
<evidence type="ECO:0008006" key="4">
    <source>
        <dbReference type="Google" id="ProtNLM"/>
    </source>
</evidence>
<name>A6TP16_ALKMQ</name>
<dbReference type="OrthoDB" id="2638588at2"/>
<dbReference type="Proteomes" id="UP000001572">
    <property type="component" value="Chromosome"/>
</dbReference>
<dbReference type="STRING" id="293826.Amet_1762"/>
<keyword evidence="1" id="KW-0812">Transmembrane</keyword>
<evidence type="ECO:0000256" key="1">
    <source>
        <dbReference type="SAM" id="Phobius"/>
    </source>
</evidence>
<sequence length="77" mass="9391">MRGTELFILIIFLIPVYGLLIWGYREPEESHLFGRRWMYEEEPELSEEVIWLHKRVSMIAIIVITCMLLLTIYRSFW</sequence>
<dbReference type="EMBL" id="CP000724">
    <property type="protein sequence ID" value="ABR47934.1"/>
    <property type="molecule type" value="Genomic_DNA"/>
</dbReference>
<feature type="transmembrane region" description="Helical" evidence="1">
    <location>
        <begin position="56"/>
        <end position="76"/>
    </location>
</feature>
<evidence type="ECO:0000313" key="2">
    <source>
        <dbReference type="EMBL" id="ABR47934.1"/>
    </source>
</evidence>
<organism evidence="2 3">
    <name type="scientific">Alkaliphilus metalliredigens (strain QYMF)</name>
    <dbReference type="NCBI Taxonomy" id="293826"/>
    <lineage>
        <taxon>Bacteria</taxon>
        <taxon>Bacillati</taxon>
        <taxon>Bacillota</taxon>
        <taxon>Clostridia</taxon>
        <taxon>Peptostreptococcales</taxon>
        <taxon>Natronincolaceae</taxon>
        <taxon>Alkaliphilus</taxon>
    </lineage>
</organism>
<proteinExistence type="predicted"/>
<evidence type="ECO:0000313" key="3">
    <source>
        <dbReference type="Proteomes" id="UP000001572"/>
    </source>
</evidence>
<dbReference type="AlphaFoldDB" id="A6TP16"/>
<reference evidence="3" key="1">
    <citation type="journal article" date="2016" name="Genome Announc.">
        <title>Complete genome sequence of Alkaliphilus metalliredigens strain QYMF, an alkaliphilic and metal-reducing bacterium isolated from borax-contaminated leachate ponds.</title>
        <authorList>
            <person name="Hwang C."/>
            <person name="Copeland A."/>
            <person name="Lucas S."/>
            <person name="Lapidus A."/>
            <person name="Barry K."/>
            <person name="Detter J.C."/>
            <person name="Glavina Del Rio T."/>
            <person name="Hammon N."/>
            <person name="Israni S."/>
            <person name="Dalin E."/>
            <person name="Tice H."/>
            <person name="Pitluck S."/>
            <person name="Chertkov O."/>
            <person name="Brettin T."/>
            <person name="Bruce D."/>
            <person name="Han C."/>
            <person name="Schmutz J."/>
            <person name="Larimer F."/>
            <person name="Land M.L."/>
            <person name="Hauser L."/>
            <person name="Kyrpides N."/>
            <person name="Mikhailova N."/>
            <person name="Ye Q."/>
            <person name="Zhou J."/>
            <person name="Richardson P."/>
            <person name="Fields M.W."/>
        </authorList>
    </citation>
    <scope>NUCLEOTIDE SEQUENCE [LARGE SCALE GENOMIC DNA]</scope>
    <source>
        <strain evidence="3">QYMF</strain>
    </source>
</reference>
<dbReference type="eggNOG" id="ENOG5033IK0">
    <property type="taxonomic scope" value="Bacteria"/>
</dbReference>
<keyword evidence="3" id="KW-1185">Reference proteome</keyword>